<gene>
    <name evidence="2" type="ORF">PCOR1329_LOCUS42873</name>
</gene>
<feature type="non-terminal residue" evidence="2">
    <location>
        <position position="1"/>
    </location>
</feature>
<keyword evidence="3" id="KW-1185">Reference proteome</keyword>
<name>A0ABN9TWN9_9DINO</name>
<feature type="non-terminal residue" evidence="2">
    <location>
        <position position="413"/>
    </location>
</feature>
<protein>
    <submittedName>
        <fullName evidence="2">Uncharacterized protein</fullName>
    </submittedName>
</protein>
<organism evidence="2 3">
    <name type="scientific">Prorocentrum cordatum</name>
    <dbReference type="NCBI Taxonomy" id="2364126"/>
    <lineage>
        <taxon>Eukaryota</taxon>
        <taxon>Sar</taxon>
        <taxon>Alveolata</taxon>
        <taxon>Dinophyceae</taxon>
        <taxon>Prorocentrales</taxon>
        <taxon>Prorocentraceae</taxon>
        <taxon>Prorocentrum</taxon>
    </lineage>
</organism>
<accession>A0ABN9TWN9</accession>
<feature type="region of interest" description="Disordered" evidence="1">
    <location>
        <begin position="250"/>
        <end position="300"/>
    </location>
</feature>
<evidence type="ECO:0000313" key="2">
    <source>
        <dbReference type="EMBL" id="CAK0850461.1"/>
    </source>
</evidence>
<evidence type="ECO:0000313" key="3">
    <source>
        <dbReference type="Proteomes" id="UP001189429"/>
    </source>
</evidence>
<dbReference type="Proteomes" id="UP001189429">
    <property type="component" value="Unassembled WGS sequence"/>
</dbReference>
<proteinExistence type="predicted"/>
<feature type="compositionally biased region" description="Low complexity" evidence="1">
    <location>
        <begin position="264"/>
        <end position="290"/>
    </location>
</feature>
<evidence type="ECO:0000256" key="1">
    <source>
        <dbReference type="SAM" id="MobiDB-lite"/>
    </source>
</evidence>
<sequence length="413" mass="42725">MADALNGVAALGRLPAPGAAPRTNGGGASADGGKQTCFAFRDSSWCIQSGTFRWMHVGSDAPVLTGPPELPHCVQLVEVSSVVNDLTEPSDGELVGRALPIHGGCFHKFQELSHLLSPSAMHRGSQADVGLVSATIDDLIAMLSENGWSKQRRLDMADENAELKQSVPKRAAPASTPSVMHDLSHLGEADKAAVLAALGSPADYDTCVVFRSTQGAAKVLPLQQGATRRLGERAAHVQMAPQSLLRPFAAPQARSASNAGGGAPAEAALARAPKPAGAAAPAGPAAPAAHAAEEGGSGAEAATPCRKLLTHIRAEMDAMKPSQALVPWSADLHLDAQPIVALKGPCSLGVSGQVQGHPENIIDKLSVEVIQLAARASIDILKSLAEVARPCASLHLLLRSRRVEMKAEGHQPI</sequence>
<reference evidence="2" key="1">
    <citation type="submission" date="2023-10" db="EMBL/GenBank/DDBJ databases">
        <authorList>
            <person name="Chen Y."/>
            <person name="Shah S."/>
            <person name="Dougan E. K."/>
            <person name="Thang M."/>
            <person name="Chan C."/>
        </authorList>
    </citation>
    <scope>NUCLEOTIDE SEQUENCE [LARGE SCALE GENOMIC DNA]</scope>
</reference>
<comment type="caution">
    <text evidence="2">The sequence shown here is derived from an EMBL/GenBank/DDBJ whole genome shotgun (WGS) entry which is preliminary data.</text>
</comment>
<dbReference type="EMBL" id="CAUYUJ010015153">
    <property type="protein sequence ID" value="CAK0850461.1"/>
    <property type="molecule type" value="Genomic_DNA"/>
</dbReference>